<gene>
    <name evidence="7" type="ORF">Tco_0683195</name>
</gene>
<evidence type="ECO:0000256" key="6">
    <source>
        <dbReference type="ARBA" id="ARBA00023315"/>
    </source>
</evidence>
<name>A0ABQ4XUE1_9ASTR</name>
<protein>
    <submittedName>
        <fullName evidence="7">Lysophospholipid acyltransferase 1-like protein</fullName>
    </submittedName>
</protein>
<sequence length="161" mass="18396">MKSEIPSPSPNVPTVKALFQAGLCMGVYLIMEPRYPLSRIIEPVYKRWGFVERLSYQYMCSFTTRWKYYFIWSVSECSMILSGLGFSGWSNSSPPIARWGRAKNVDILGVEFAKSAAEIPLTWNIHVSTWLRHSITIITDPCPTRVPLWPLTDYAQNTGKP</sequence>
<dbReference type="EMBL" id="BQNB010009805">
    <property type="protein sequence ID" value="GJS68630.1"/>
    <property type="molecule type" value="Genomic_DNA"/>
</dbReference>
<organism evidence="7 8">
    <name type="scientific">Tanacetum coccineum</name>
    <dbReference type="NCBI Taxonomy" id="301880"/>
    <lineage>
        <taxon>Eukaryota</taxon>
        <taxon>Viridiplantae</taxon>
        <taxon>Streptophyta</taxon>
        <taxon>Embryophyta</taxon>
        <taxon>Tracheophyta</taxon>
        <taxon>Spermatophyta</taxon>
        <taxon>Magnoliopsida</taxon>
        <taxon>eudicotyledons</taxon>
        <taxon>Gunneridae</taxon>
        <taxon>Pentapetalae</taxon>
        <taxon>asterids</taxon>
        <taxon>campanulids</taxon>
        <taxon>Asterales</taxon>
        <taxon>Asteraceae</taxon>
        <taxon>Asteroideae</taxon>
        <taxon>Anthemideae</taxon>
        <taxon>Anthemidinae</taxon>
        <taxon>Tanacetum</taxon>
    </lineage>
</organism>
<keyword evidence="4" id="KW-1133">Transmembrane helix</keyword>
<evidence type="ECO:0000256" key="2">
    <source>
        <dbReference type="ARBA" id="ARBA00022679"/>
    </source>
</evidence>
<evidence type="ECO:0000256" key="1">
    <source>
        <dbReference type="ARBA" id="ARBA00004141"/>
    </source>
</evidence>
<keyword evidence="2" id="KW-0808">Transferase</keyword>
<accession>A0ABQ4XUE1</accession>
<evidence type="ECO:0000256" key="5">
    <source>
        <dbReference type="ARBA" id="ARBA00023136"/>
    </source>
</evidence>
<keyword evidence="8" id="KW-1185">Reference proteome</keyword>
<dbReference type="Pfam" id="PF03062">
    <property type="entry name" value="MBOAT"/>
    <property type="match status" value="1"/>
</dbReference>
<dbReference type="PANTHER" id="PTHR13906">
    <property type="entry name" value="PORCUPINE"/>
    <property type="match status" value="1"/>
</dbReference>
<keyword evidence="5" id="KW-0472">Membrane</keyword>
<dbReference type="InterPro" id="IPR049941">
    <property type="entry name" value="LPLAT_7/PORCN-like"/>
</dbReference>
<dbReference type="InterPro" id="IPR004299">
    <property type="entry name" value="MBOAT_fam"/>
</dbReference>
<keyword evidence="6" id="KW-0012">Acyltransferase</keyword>
<evidence type="ECO:0000256" key="4">
    <source>
        <dbReference type="ARBA" id="ARBA00022989"/>
    </source>
</evidence>
<keyword evidence="3" id="KW-0812">Transmembrane</keyword>
<proteinExistence type="predicted"/>
<evidence type="ECO:0000313" key="7">
    <source>
        <dbReference type="EMBL" id="GJS68630.1"/>
    </source>
</evidence>
<comment type="caution">
    <text evidence="7">The sequence shown here is derived from an EMBL/GenBank/DDBJ whole genome shotgun (WGS) entry which is preliminary data.</text>
</comment>
<dbReference type="PANTHER" id="PTHR13906:SF25">
    <property type="entry name" value="1-ACYLGLYCEROPHOSPHOCHOLINE O-ACYLTRANSFERASE"/>
    <property type="match status" value="1"/>
</dbReference>
<reference evidence="7" key="1">
    <citation type="journal article" date="2022" name="Int. J. Mol. Sci.">
        <title>Draft Genome of Tanacetum Coccineum: Genomic Comparison of Closely Related Tanacetum-Family Plants.</title>
        <authorList>
            <person name="Yamashiro T."/>
            <person name="Shiraishi A."/>
            <person name="Nakayama K."/>
            <person name="Satake H."/>
        </authorList>
    </citation>
    <scope>NUCLEOTIDE SEQUENCE</scope>
</reference>
<reference evidence="7" key="2">
    <citation type="submission" date="2022-01" db="EMBL/GenBank/DDBJ databases">
        <authorList>
            <person name="Yamashiro T."/>
            <person name="Shiraishi A."/>
            <person name="Satake H."/>
            <person name="Nakayama K."/>
        </authorList>
    </citation>
    <scope>NUCLEOTIDE SEQUENCE</scope>
</reference>
<comment type="subcellular location">
    <subcellularLocation>
        <location evidence="1">Membrane</location>
        <topology evidence="1">Multi-pass membrane protein</topology>
    </subcellularLocation>
</comment>
<dbReference type="Proteomes" id="UP001151760">
    <property type="component" value="Unassembled WGS sequence"/>
</dbReference>
<evidence type="ECO:0000256" key="3">
    <source>
        <dbReference type="ARBA" id="ARBA00022692"/>
    </source>
</evidence>
<evidence type="ECO:0000313" key="8">
    <source>
        <dbReference type="Proteomes" id="UP001151760"/>
    </source>
</evidence>